<comment type="caution">
    <text evidence="2">The sequence shown here is derived from an EMBL/GenBank/DDBJ whole genome shotgun (WGS) entry which is preliminary data.</text>
</comment>
<sequence length="102" mass="10230">MTDGTAPKDGAATAAPPAPGVRAPRFRVVSNLPRLPHDAAAREGRIVRFAIGHLGHARALAFLNADHAGLAGRPLAIGTASDAGRAAVEDAVCVAAGLRPPA</sequence>
<feature type="region of interest" description="Disordered" evidence="1">
    <location>
        <begin position="1"/>
        <end position="21"/>
    </location>
</feature>
<protein>
    <recommendedName>
        <fullName evidence="4">DUF2384 domain-containing protein</fullName>
    </recommendedName>
</protein>
<gene>
    <name evidence="2" type="ORF">HBH26_02975</name>
</gene>
<dbReference type="EMBL" id="JAAVJH010000002">
    <property type="protein sequence ID" value="NJR77577.1"/>
    <property type="molecule type" value="Genomic_DNA"/>
</dbReference>
<accession>A0ABX1CHV0</accession>
<evidence type="ECO:0000313" key="2">
    <source>
        <dbReference type="EMBL" id="NJR77577.1"/>
    </source>
</evidence>
<evidence type="ECO:0000313" key="3">
    <source>
        <dbReference type="Proteomes" id="UP000732399"/>
    </source>
</evidence>
<reference evidence="2 3" key="1">
    <citation type="submission" date="2020-03" db="EMBL/GenBank/DDBJ databases">
        <authorList>
            <person name="Wang L."/>
            <person name="He N."/>
            <person name="Li Y."/>
            <person name="Fang Y."/>
            <person name="Zhang F."/>
        </authorList>
    </citation>
    <scope>NUCLEOTIDE SEQUENCE [LARGE SCALE GENOMIC DNA]</scope>
    <source>
        <strain evidence="2 3">36D10-4-7</strain>
    </source>
</reference>
<evidence type="ECO:0008006" key="4">
    <source>
        <dbReference type="Google" id="ProtNLM"/>
    </source>
</evidence>
<evidence type="ECO:0000256" key="1">
    <source>
        <dbReference type="SAM" id="MobiDB-lite"/>
    </source>
</evidence>
<keyword evidence="3" id="KW-1185">Reference proteome</keyword>
<proteinExistence type="predicted"/>
<name>A0ABX1CHV0_9SPHN</name>
<dbReference type="Proteomes" id="UP000732399">
    <property type="component" value="Unassembled WGS sequence"/>
</dbReference>
<dbReference type="RefSeq" id="WP_168133128.1">
    <property type="nucleotide sequence ID" value="NZ_JAAVJH010000002.1"/>
</dbReference>
<organism evidence="2 3">
    <name type="scientific">Sphingomonas corticis</name>
    <dbReference type="NCBI Taxonomy" id="2722791"/>
    <lineage>
        <taxon>Bacteria</taxon>
        <taxon>Pseudomonadati</taxon>
        <taxon>Pseudomonadota</taxon>
        <taxon>Alphaproteobacteria</taxon>
        <taxon>Sphingomonadales</taxon>
        <taxon>Sphingomonadaceae</taxon>
        <taxon>Sphingomonas</taxon>
    </lineage>
</organism>